<accession>A0ABS0L3M1</accession>
<keyword evidence="6 8" id="KW-1133">Transmembrane helix</keyword>
<evidence type="ECO:0000256" key="5">
    <source>
        <dbReference type="ARBA" id="ARBA00022692"/>
    </source>
</evidence>
<evidence type="ECO:0000313" key="11">
    <source>
        <dbReference type="Proteomes" id="UP000601099"/>
    </source>
</evidence>
<name>A0ABS0L3M1_9BACT</name>
<evidence type="ECO:0000256" key="8">
    <source>
        <dbReference type="SAM" id="Phobius"/>
    </source>
</evidence>
<feature type="transmembrane region" description="Helical" evidence="8">
    <location>
        <begin position="426"/>
        <end position="446"/>
    </location>
</feature>
<protein>
    <submittedName>
        <fullName evidence="10">Glycosyltransferase family 39 protein</fullName>
    </submittedName>
</protein>
<keyword evidence="3" id="KW-0328">Glycosyltransferase</keyword>
<sequence length="557" mass="61608">MTAFSRFLQTRVGRVGSVLLICACTFFVHLGAPEVGLMEARNFVAAREMVAGGSWLIPTMNGALRLAKPPLPTWAVAALQTLTGPTDNVGILRLPAASMATLLVFFFWGLARELTRWLPGEEEEPGRTAWLAAVVLASSLLLVTVGRDGQWDIFSNAWMVGCLWLLVHGLRTGALGAYAGAGVLLGFTILSKGPVALYALLLPFLVVYSTRVSPRPVAMSRLGVGTLLFMVIGGMVGGFWPWYVWSHVQPEVLAVARVEVASWGERHVQALWYYLNFPVFTGVWALIALVSLVVPYARRRAAGYVPYMFCLGWLLLTLVLLSVVPEKKERYMLPLMLPQVLLLTGLLRSWETTFRSSAASRSDRVLVRLWGGLLLIVCVALPVLMLVVALPGFTRAEMPFWLVSCVAGILGMLTWWFGFRTIKPAGLMLVSVILMGSVMALLMPAYPQWENRKAEAGIERMQDVRGKLDDKPYRWYSLTTLHIKQVWAAGRTVPRWQPDTTRLLATPIVIINSQPTVSAAALGKQLPPITISKVDSFYVGRDQKSEQLFVFLVRPLL</sequence>
<reference evidence="10 11" key="1">
    <citation type="submission" date="2020-11" db="EMBL/GenBank/DDBJ databases">
        <title>Hymenobacter sp.</title>
        <authorList>
            <person name="Kim M.K."/>
        </authorList>
    </citation>
    <scope>NUCLEOTIDE SEQUENCE [LARGE SCALE GENOMIC DNA]</scope>
    <source>
        <strain evidence="10 11">BT594</strain>
    </source>
</reference>
<dbReference type="InterPro" id="IPR038731">
    <property type="entry name" value="RgtA/B/C-like"/>
</dbReference>
<evidence type="ECO:0000256" key="7">
    <source>
        <dbReference type="ARBA" id="ARBA00023136"/>
    </source>
</evidence>
<evidence type="ECO:0000256" key="6">
    <source>
        <dbReference type="ARBA" id="ARBA00022989"/>
    </source>
</evidence>
<keyword evidence="11" id="KW-1185">Reference proteome</keyword>
<dbReference type="Pfam" id="PF13231">
    <property type="entry name" value="PMT_2"/>
    <property type="match status" value="1"/>
</dbReference>
<gene>
    <name evidence="10" type="ORF">I5L79_14385</name>
</gene>
<feature type="transmembrane region" description="Helical" evidence="8">
    <location>
        <begin position="157"/>
        <end position="181"/>
    </location>
</feature>
<dbReference type="RefSeq" id="WP_196955756.1">
    <property type="nucleotide sequence ID" value="NZ_JADWYK010000008.1"/>
</dbReference>
<evidence type="ECO:0000313" key="10">
    <source>
        <dbReference type="EMBL" id="MBG8554741.1"/>
    </source>
</evidence>
<feature type="transmembrane region" description="Helical" evidence="8">
    <location>
        <begin position="193"/>
        <end position="210"/>
    </location>
</feature>
<feature type="transmembrane region" description="Helical" evidence="8">
    <location>
        <begin position="369"/>
        <end position="393"/>
    </location>
</feature>
<feature type="domain" description="Glycosyltransferase RgtA/B/C/D-like" evidence="9">
    <location>
        <begin position="68"/>
        <end position="212"/>
    </location>
</feature>
<dbReference type="PANTHER" id="PTHR33908">
    <property type="entry name" value="MANNOSYLTRANSFERASE YKCB-RELATED"/>
    <property type="match status" value="1"/>
</dbReference>
<evidence type="ECO:0000256" key="1">
    <source>
        <dbReference type="ARBA" id="ARBA00004651"/>
    </source>
</evidence>
<keyword evidence="7 8" id="KW-0472">Membrane</keyword>
<dbReference type="PANTHER" id="PTHR33908:SF3">
    <property type="entry name" value="UNDECAPRENYL PHOSPHATE-ALPHA-4-AMINO-4-DEOXY-L-ARABINOSE ARABINOSYL TRANSFERASE"/>
    <property type="match status" value="1"/>
</dbReference>
<feature type="transmembrane region" description="Helical" evidence="8">
    <location>
        <begin position="128"/>
        <end position="145"/>
    </location>
</feature>
<keyword evidence="2" id="KW-1003">Cell membrane</keyword>
<evidence type="ECO:0000256" key="2">
    <source>
        <dbReference type="ARBA" id="ARBA00022475"/>
    </source>
</evidence>
<evidence type="ECO:0000259" key="9">
    <source>
        <dbReference type="Pfam" id="PF13231"/>
    </source>
</evidence>
<comment type="caution">
    <text evidence="10">The sequence shown here is derived from an EMBL/GenBank/DDBJ whole genome shotgun (WGS) entry which is preliminary data.</text>
</comment>
<feature type="transmembrane region" description="Helical" evidence="8">
    <location>
        <begin position="90"/>
        <end position="108"/>
    </location>
</feature>
<evidence type="ECO:0000256" key="3">
    <source>
        <dbReference type="ARBA" id="ARBA00022676"/>
    </source>
</evidence>
<organism evidence="10 11">
    <name type="scientific">Hymenobacter guriensis</name>
    <dbReference type="NCBI Taxonomy" id="2793065"/>
    <lineage>
        <taxon>Bacteria</taxon>
        <taxon>Pseudomonadati</taxon>
        <taxon>Bacteroidota</taxon>
        <taxon>Cytophagia</taxon>
        <taxon>Cytophagales</taxon>
        <taxon>Hymenobacteraceae</taxon>
        <taxon>Hymenobacter</taxon>
    </lineage>
</organism>
<keyword evidence="5 8" id="KW-0812">Transmembrane</keyword>
<feature type="transmembrane region" description="Helical" evidence="8">
    <location>
        <begin position="222"/>
        <end position="243"/>
    </location>
</feature>
<feature type="transmembrane region" description="Helical" evidence="8">
    <location>
        <begin position="271"/>
        <end position="297"/>
    </location>
</feature>
<feature type="transmembrane region" description="Helical" evidence="8">
    <location>
        <begin position="304"/>
        <end position="325"/>
    </location>
</feature>
<keyword evidence="4" id="KW-0808">Transferase</keyword>
<dbReference type="InterPro" id="IPR050297">
    <property type="entry name" value="LipidA_mod_glycosyltrf_83"/>
</dbReference>
<feature type="transmembrane region" description="Helical" evidence="8">
    <location>
        <begin position="331"/>
        <end position="348"/>
    </location>
</feature>
<evidence type="ECO:0000256" key="4">
    <source>
        <dbReference type="ARBA" id="ARBA00022679"/>
    </source>
</evidence>
<feature type="transmembrane region" description="Helical" evidence="8">
    <location>
        <begin position="399"/>
        <end position="419"/>
    </location>
</feature>
<dbReference type="EMBL" id="JADWYK010000008">
    <property type="protein sequence ID" value="MBG8554741.1"/>
    <property type="molecule type" value="Genomic_DNA"/>
</dbReference>
<feature type="transmembrane region" description="Helical" evidence="8">
    <location>
        <begin position="12"/>
        <end position="32"/>
    </location>
</feature>
<dbReference type="Proteomes" id="UP000601099">
    <property type="component" value="Unassembled WGS sequence"/>
</dbReference>
<proteinExistence type="predicted"/>
<comment type="subcellular location">
    <subcellularLocation>
        <location evidence="1">Cell membrane</location>
        <topology evidence="1">Multi-pass membrane protein</topology>
    </subcellularLocation>
</comment>